<sequence>MRALAIRHVAFEDLGLLEQILRDRGYQVEYLDAGVDAVDHDRVVDADLLAVLGGPIGIYDVANYPFLADEWHVLAARLSKNLPTLGICLGAQLMAHALRASVGPAVHKEIGYGPVDLTEAGQESVLAALGETPVLHWHGDEFEIPDGAVRPAETRGFPNQAFQMGPIILGLQFLLEAQAHRIEQWLVGHSVELAAAGVIPRIIRAAAPVHAAELSEAARRVMTAWLDNLEEAGETGGV</sequence>
<proteinExistence type="predicted"/>
<keyword evidence="3" id="KW-1185">Reference proteome</keyword>
<dbReference type="PANTHER" id="PTHR42695">
    <property type="entry name" value="GLUTAMINE AMIDOTRANSFERASE YLR126C-RELATED"/>
    <property type="match status" value="1"/>
</dbReference>
<accession>A0A846UAU4</accession>
<dbReference type="PANTHER" id="PTHR42695:SF5">
    <property type="entry name" value="GLUTAMINE AMIDOTRANSFERASE YLR126C-RELATED"/>
    <property type="match status" value="1"/>
</dbReference>
<organism evidence="2 3">
    <name type="scientific">Kocuria subflava</name>
    <dbReference type="NCBI Taxonomy" id="1736139"/>
    <lineage>
        <taxon>Bacteria</taxon>
        <taxon>Bacillati</taxon>
        <taxon>Actinomycetota</taxon>
        <taxon>Actinomycetes</taxon>
        <taxon>Micrococcales</taxon>
        <taxon>Micrococcaceae</taxon>
        <taxon>Kocuria</taxon>
    </lineage>
</organism>
<dbReference type="Gene3D" id="3.40.50.880">
    <property type="match status" value="1"/>
</dbReference>
<evidence type="ECO:0000313" key="2">
    <source>
        <dbReference type="EMBL" id="NKE10636.1"/>
    </source>
</evidence>
<dbReference type="Pfam" id="PF00117">
    <property type="entry name" value="GATase"/>
    <property type="match status" value="1"/>
</dbReference>
<dbReference type="EMBL" id="JAAVUN010000035">
    <property type="protein sequence ID" value="NKE10636.1"/>
    <property type="molecule type" value="Genomic_DNA"/>
</dbReference>
<dbReference type="InterPro" id="IPR029062">
    <property type="entry name" value="Class_I_gatase-like"/>
</dbReference>
<feature type="domain" description="Glutamine amidotransferase" evidence="1">
    <location>
        <begin position="17"/>
        <end position="173"/>
    </location>
</feature>
<dbReference type="GO" id="GO:0005829">
    <property type="term" value="C:cytosol"/>
    <property type="evidence" value="ECO:0007669"/>
    <property type="project" value="TreeGrafter"/>
</dbReference>
<dbReference type="InterPro" id="IPR017926">
    <property type="entry name" value="GATASE"/>
</dbReference>
<evidence type="ECO:0000259" key="1">
    <source>
        <dbReference type="Pfam" id="PF00117"/>
    </source>
</evidence>
<evidence type="ECO:0000313" key="3">
    <source>
        <dbReference type="Proteomes" id="UP000521379"/>
    </source>
</evidence>
<dbReference type="GO" id="GO:0016740">
    <property type="term" value="F:transferase activity"/>
    <property type="evidence" value="ECO:0007669"/>
    <property type="project" value="UniProtKB-KW"/>
</dbReference>
<protein>
    <submittedName>
        <fullName evidence="2">Glutamine amidotransferase</fullName>
    </submittedName>
</protein>
<dbReference type="PROSITE" id="PS51273">
    <property type="entry name" value="GATASE_TYPE_1"/>
    <property type="match status" value="1"/>
</dbReference>
<gene>
    <name evidence="2" type="ORF">GTW58_12000</name>
</gene>
<dbReference type="SUPFAM" id="SSF52317">
    <property type="entry name" value="Class I glutamine amidotransferase-like"/>
    <property type="match status" value="1"/>
</dbReference>
<keyword evidence="2" id="KW-0315">Glutamine amidotransferase</keyword>
<keyword evidence="2" id="KW-0808">Transferase</keyword>
<dbReference type="Proteomes" id="UP000521379">
    <property type="component" value="Unassembled WGS sequence"/>
</dbReference>
<comment type="caution">
    <text evidence="2">The sequence shown here is derived from an EMBL/GenBank/DDBJ whole genome shotgun (WGS) entry which is preliminary data.</text>
</comment>
<dbReference type="NCBIfam" id="NF005458">
    <property type="entry name" value="PRK07053.1"/>
    <property type="match status" value="1"/>
</dbReference>
<dbReference type="InterPro" id="IPR044992">
    <property type="entry name" value="ChyE-like"/>
</dbReference>
<reference evidence="2 3" key="1">
    <citation type="submission" date="2020-02" db="EMBL/GenBank/DDBJ databases">
        <authorList>
            <person name="Sun Q."/>
        </authorList>
    </citation>
    <scope>NUCLEOTIDE SEQUENCE [LARGE SCALE GENOMIC DNA]</scope>
    <source>
        <strain evidence="2 3">YIM 13062</strain>
    </source>
</reference>
<dbReference type="CDD" id="cd01741">
    <property type="entry name" value="GATase1_1"/>
    <property type="match status" value="1"/>
</dbReference>
<name>A0A846UAU4_9MICC</name>
<dbReference type="AlphaFoldDB" id="A0A846UAU4"/>